<protein>
    <submittedName>
        <fullName evidence="2">Uncharacterized protein</fullName>
    </submittedName>
</protein>
<keyword evidence="3" id="KW-1185">Reference proteome</keyword>
<dbReference type="AlphaFoldDB" id="A0AAE1EMI4"/>
<proteinExistence type="predicted"/>
<comment type="caution">
    <text evidence="2">The sequence shown here is derived from an EMBL/GenBank/DDBJ whole genome shotgun (WGS) entry which is preliminary data.</text>
</comment>
<accession>A0AAE1EMI4</accession>
<feature type="compositionally biased region" description="Polar residues" evidence="1">
    <location>
        <begin position="38"/>
        <end position="47"/>
    </location>
</feature>
<gene>
    <name evidence="2" type="ORF">Pcinc_036473</name>
</gene>
<dbReference type="Proteomes" id="UP001286313">
    <property type="component" value="Unassembled WGS sequence"/>
</dbReference>
<dbReference type="EMBL" id="JAWQEG010005648">
    <property type="protein sequence ID" value="KAK3857263.1"/>
    <property type="molecule type" value="Genomic_DNA"/>
</dbReference>
<evidence type="ECO:0000313" key="2">
    <source>
        <dbReference type="EMBL" id="KAK3857263.1"/>
    </source>
</evidence>
<evidence type="ECO:0000313" key="3">
    <source>
        <dbReference type="Proteomes" id="UP001286313"/>
    </source>
</evidence>
<evidence type="ECO:0000256" key="1">
    <source>
        <dbReference type="SAM" id="MobiDB-lite"/>
    </source>
</evidence>
<organism evidence="2 3">
    <name type="scientific">Petrolisthes cinctipes</name>
    <name type="common">Flat porcelain crab</name>
    <dbReference type="NCBI Taxonomy" id="88211"/>
    <lineage>
        <taxon>Eukaryota</taxon>
        <taxon>Metazoa</taxon>
        <taxon>Ecdysozoa</taxon>
        <taxon>Arthropoda</taxon>
        <taxon>Crustacea</taxon>
        <taxon>Multicrustacea</taxon>
        <taxon>Malacostraca</taxon>
        <taxon>Eumalacostraca</taxon>
        <taxon>Eucarida</taxon>
        <taxon>Decapoda</taxon>
        <taxon>Pleocyemata</taxon>
        <taxon>Anomura</taxon>
        <taxon>Galatheoidea</taxon>
        <taxon>Porcellanidae</taxon>
        <taxon>Petrolisthes</taxon>
    </lineage>
</organism>
<name>A0AAE1EMI4_PETCI</name>
<sequence length="102" mass="11379">MSQATSLLCVLLRQKVHVFLNSKIKCQQQLPDTPLSPAGQSHPQSSNPKRKVTVTARYHSSYSSSGPVLLSPPMMPSRPLSLKYFCPSITRENYPKFETCVT</sequence>
<feature type="region of interest" description="Disordered" evidence="1">
    <location>
        <begin position="30"/>
        <end position="51"/>
    </location>
</feature>
<reference evidence="2" key="1">
    <citation type="submission" date="2023-10" db="EMBL/GenBank/DDBJ databases">
        <title>Genome assemblies of two species of porcelain crab, Petrolisthes cinctipes and Petrolisthes manimaculis (Anomura: Porcellanidae).</title>
        <authorList>
            <person name="Angst P."/>
        </authorList>
    </citation>
    <scope>NUCLEOTIDE SEQUENCE</scope>
    <source>
        <strain evidence="2">PB745_01</strain>
        <tissue evidence="2">Gill</tissue>
    </source>
</reference>